<dbReference type="AlphaFoldDB" id="A0AAQ4EY12"/>
<evidence type="ECO:0000313" key="3">
    <source>
        <dbReference type="Proteomes" id="UP001321473"/>
    </source>
</evidence>
<dbReference type="EMBL" id="JARKHS020009628">
    <property type="protein sequence ID" value="KAK8779621.1"/>
    <property type="molecule type" value="Genomic_DNA"/>
</dbReference>
<reference evidence="2 3" key="1">
    <citation type="journal article" date="2023" name="Arcadia Sci">
        <title>De novo assembly of a long-read Amblyomma americanum tick genome.</title>
        <authorList>
            <person name="Chou S."/>
            <person name="Poskanzer K.E."/>
            <person name="Rollins M."/>
            <person name="Thuy-Boun P.S."/>
        </authorList>
    </citation>
    <scope>NUCLEOTIDE SEQUENCE [LARGE SCALE GENOMIC DNA]</scope>
    <source>
        <strain evidence="2">F_SG_1</strain>
        <tissue evidence="2">Salivary glands</tissue>
    </source>
</reference>
<dbReference type="InterPro" id="IPR046341">
    <property type="entry name" value="SET_dom_sf"/>
</dbReference>
<feature type="region of interest" description="Disordered" evidence="1">
    <location>
        <begin position="71"/>
        <end position="99"/>
    </location>
</feature>
<organism evidence="2 3">
    <name type="scientific">Amblyomma americanum</name>
    <name type="common">Lone star tick</name>
    <dbReference type="NCBI Taxonomy" id="6943"/>
    <lineage>
        <taxon>Eukaryota</taxon>
        <taxon>Metazoa</taxon>
        <taxon>Ecdysozoa</taxon>
        <taxon>Arthropoda</taxon>
        <taxon>Chelicerata</taxon>
        <taxon>Arachnida</taxon>
        <taxon>Acari</taxon>
        <taxon>Parasitiformes</taxon>
        <taxon>Ixodida</taxon>
        <taxon>Ixodoidea</taxon>
        <taxon>Ixodidae</taxon>
        <taxon>Amblyomminae</taxon>
        <taxon>Amblyomma</taxon>
    </lineage>
</organism>
<sequence>MEWEENSDEDYPCEENWEEDYLFCDDCGIAHPGDCPKHGPLTHVKDAECCGQWHCRQPRNGHAVRKWMTGTRYAPTRPSPRACPSAVLPSKGPSTACSP</sequence>
<gene>
    <name evidence="2" type="ORF">V5799_019039</name>
</gene>
<keyword evidence="3" id="KW-1185">Reference proteome</keyword>
<evidence type="ECO:0000256" key="1">
    <source>
        <dbReference type="SAM" id="MobiDB-lite"/>
    </source>
</evidence>
<dbReference type="Gene3D" id="2.170.270.10">
    <property type="entry name" value="SET domain"/>
    <property type="match status" value="1"/>
</dbReference>
<accession>A0AAQ4EY12</accession>
<name>A0AAQ4EY12_AMBAM</name>
<comment type="caution">
    <text evidence="2">The sequence shown here is derived from an EMBL/GenBank/DDBJ whole genome shotgun (WGS) entry which is preliminary data.</text>
</comment>
<protein>
    <submittedName>
        <fullName evidence="2">Uncharacterized protein</fullName>
    </submittedName>
</protein>
<dbReference type="Proteomes" id="UP001321473">
    <property type="component" value="Unassembled WGS sequence"/>
</dbReference>
<proteinExistence type="predicted"/>
<evidence type="ECO:0000313" key="2">
    <source>
        <dbReference type="EMBL" id="KAK8779621.1"/>
    </source>
</evidence>